<proteinExistence type="predicted"/>
<name>A0A8S3CE67_9BILA</name>
<evidence type="ECO:0000256" key="1">
    <source>
        <dbReference type="SAM" id="MobiDB-lite"/>
    </source>
</evidence>
<feature type="compositionally biased region" description="Polar residues" evidence="1">
    <location>
        <begin position="56"/>
        <end position="72"/>
    </location>
</feature>
<dbReference type="EMBL" id="CAJOBH010169148">
    <property type="protein sequence ID" value="CAF4905286.1"/>
    <property type="molecule type" value="Genomic_DNA"/>
</dbReference>
<protein>
    <submittedName>
        <fullName evidence="2">Uncharacterized protein</fullName>
    </submittedName>
</protein>
<accession>A0A8S3CE67</accession>
<evidence type="ECO:0000313" key="3">
    <source>
        <dbReference type="Proteomes" id="UP000681967"/>
    </source>
</evidence>
<feature type="region of interest" description="Disordered" evidence="1">
    <location>
        <begin position="56"/>
        <end position="77"/>
    </location>
</feature>
<reference evidence="2" key="1">
    <citation type="submission" date="2021-02" db="EMBL/GenBank/DDBJ databases">
        <authorList>
            <person name="Nowell W R."/>
        </authorList>
    </citation>
    <scope>NUCLEOTIDE SEQUENCE</scope>
</reference>
<gene>
    <name evidence="2" type="ORF">BYL167_LOCUS52358</name>
</gene>
<comment type="caution">
    <text evidence="2">The sequence shown here is derived from an EMBL/GenBank/DDBJ whole genome shotgun (WGS) entry which is preliminary data.</text>
</comment>
<evidence type="ECO:0000313" key="2">
    <source>
        <dbReference type="EMBL" id="CAF4905286.1"/>
    </source>
</evidence>
<dbReference type="AlphaFoldDB" id="A0A8S3CE67"/>
<dbReference type="Proteomes" id="UP000681967">
    <property type="component" value="Unassembled WGS sequence"/>
</dbReference>
<sequence>IKNLFLFMAELERPRTRPDKKQVKERTVDDEELQLEDRIRDLREYFDERKNQITTETVNDGNVNTEASSTDIESSHVHSEHIIQEAATNSEINSNENNADTNTTTQEIVIDTEKNINEISIVYDQTLVTEEINEPSVTTNDYNNVIVENRTVCISL</sequence>
<organism evidence="2 3">
    <name type="scientific">Rotaria magnacalcarata</name>
    <dbReference type="NCBI Taxonomy" id="392030"/>
    <lineage>
        <taxon>Eukaryota</taxon>
        <taxon>Metazoa</taxon>
        <taxon>Spiralia</taxon>
        <taxon>Gnathifera</taxon>
        <taxon>Rotifera</taxon>
        <taxon>Eurotatoria</taxon>
        <taxon>Bdelloidea</taxon>
        <taxon>Philodinida</taxon>
        <taxon>Philodinidae</taxon>
        <taxon>Rotaria</taxon>
    </lineage>
</organism>
<feature type="non-terminal residue" evidence="2">
    <location>
        <position position="1"/>
    </location>
</feature>